<dbReference type="Proteomes" id="UP000663929">
    <property type="component" value="Chromosome"/>
</dbReference>
<dbReference type="Gene3D" id="1.10.3720.10">
    <property type="entry name" value="MetI-like"/>
    <property type="match status" value="1"/>
</dbReference>
<keyword evidence="12" id="KW-1185">Reference proteome</keyword>
<proteinExistence type="inferred from homology"/>
<dbReference type="GO" id="GO:0005886">
    <property type="term" value="C:plasma membrane"/>
    <property type="evidence" value="ECO:0007669"/>
    <property type="project" value="UniProtKB-SubCell"/>
</dbReference>
<feature type="transmembrane region" description="Helical" evidence="8">
    <location>
        <begin position="69"/>
        <end position="90"/>
    </location>
</feature>
<comment type="similarity">
    <text evidence="2">Belongs to the binding-protein-dependent transport system permease family. CysTW subfamily.</text>
</comment>
<evidence type="ECO:0000313" key="11">
    <source>
        <dbReference type="EMBL" id="QTD50506.1"/>
    </source>
</evidence>
<sequence>MSPTNRQGWLALPSLAWLTVFFAAPTFIILGLSFKPATVTGGFGEGWSLAAWHMLWDPIYLAIAWRTLWLSSATTAICITLALPVAYYLARCAPRRRRLLLIAVILPSWTNFLVRVFAWKTLLHPQGLLKQLLDATSLIAPNQPLLYNPGAVLLVLVYTYLPFAILPLYAAADRFDFGLLDAARDLGANALTAFVRVFLPNVAHGIGVAVLMVFVPALGSYVIPELVGGVHAEMIGNKIAQRAFIDRNLPLAAALGSCLMLVVLLPMWARMAWTRKGTDPKGPSNPASEPNEPAGGAR</sequence>
<dbReference type="PANTHER" id="PTHR42929">
    <property type="entry name" value="INNER MEMBRANE ABC TRANSPORTER PERMEASE PROTEIN YDCU-RELATED-RELATED"/>
    <property type="match status" value="1"/>
</dbReference>
<evidence type="ECO:0000256" key="8">
    <source>
        <dbReference type="RuleBase" id="RU363032"/>
    </source>
</evidence>
<evidence type="ECO:0000313" key="12">
    <source>
        <dbReference type="Proteomes" id="UP000663929"/>
    </source>
</evidence>
<evidence type="ECO:0000256" key="5">
    <source>
        <dbReference type="ARBA" id="ARBA00022692"/>
    </source>
</evidence>
<comment type="subcellular location">
    <subcellularLocation>
        <location evidence="1 8">Cell membrane</location>
        <topology evidence="1 8">Multi-pass membrane protein</topology>
    </subcellularLocation>
</comment>
<dbReference type="CDD" id="cd06261">
    <property type="entry name" value="TM_PBP2"/>
    <property type="match status" value="1"/>
</dbReference>
<evidence type="ECO:0000256" key="7">
    <source>
        <dbReference type="ARBA" id="ARBA00023136"/>
    </source>
</evidence>
<keyword evidence="3 8" id="KW-0813">Transport</keyword>
<dbReference type="SUPFAM" id="SSF161098">
    <property type="entry name" value="MetI-like"/>
    <property type="match status" value="1"/>
</dbReference>
<evidence type="ECO:0000259" key="10">
    <source>
        <dbReference type="PROSITE" id="PS50928"/>
    </source>
</evidence>
<dbReference type="EMBL" id="CP071793">
    <property type="protein sequence ID" value="QTD50506.1"/>
    <property type="molecule type" value="Genomic_DNA"/>
</dbReference>
<dbReference type="InterPro" id="IPR000515">
    <property type="entry name" value="MetI-like"/>
</dbReference>
<organism evidence="11 12">
    <name type="scientific">Sulfidibacter corallicola</name>
    <dbReference type="NCBI Taxonomy" id="2818388"/>
    <lineage>
        <taxon>Bacteria</taxon>
        <taxon>Pseudomonadati</taxon>
        <taxon>Acidobacteriota</taxon>
        <taxon>Holophagae</taxon>
        <taxon>Acanthopleuribacterales</taxon>
        <taxon>Acanthopleuribacteraceae</taxon>
        <taxon>Sulfidibacter</taxon>
    </lineage>
</organism>
<reference evidence="11" key="1">
    <citation type="submission" date="2021-03" db="EMBL/GenBank/DDBJ databases">
        <title>Acanthopleuribacteraceae sp. M133.</title>
        <authorList>
            <person name="Wang G."/>
        </authorList>
    </citation>
    <scope>NUCLEOTIDE SEQUENCE</scope>
    <source>
        <strain evidence="11">M133</strain>
    </source>
</reference>
<keyword evidence="5 8" id="KW-0812">Transmembrane</keyword>
<feature type="transmembrane region" description="Helical" evidence="8">
    <location>
        <begin position="151"/>
        <end position="172"/>
    </location>
</feature>
<feature type="transmembrane region" description="Helical" evidence="8">
    <location>
        <begin position="15"/>
        <end position="34"/>
    </location>
</feature>
<feature type="transmembrane region" description="Helical" evidence="8">
    <location>
        <begin position="99"/>
        <end position="118"/>
    </location>
</feature>
<evidence type="ECO:0000256" key="4">
    <source>
        <dbReference type="ARBA" id="ARBA00022475"/>
    </source>
</evidence>
<feature type="transmembrane region" description="Helical" evidence="8">
    <location>
        <begin position="251"/>
        <end position="269"/>
    </location>
</feature>
<evidence type="ECO:0000256" key="2">
    <source>
        <dbReference type="ARBA" id="ARBA00007069"/>
    </source>
</evidence>
<dbReference type="KEGG" id="scor:J3U87_33395"/>
<accession>A0A8A4TKN5</accession>
<dbReference type="GO" id="GO:0055085">
    <property type="term" value="P:transmembrane transport"/>
    <property type="evidence" value="ECO:0007669"/>
    <property type="project" value="InterPro"/>
</dbReference>
<evidence type="ECO:0000256" key="9">
    <source>
        <dbReference type="SAM" id="MobiDB-lite"/>
    </source>
</evidence>
<keyword evidence="4" id="KW-1003">Cell membrane</keyword>
<gene>
    <name evidence="11" type="ORF">J3U87_33395</name>
</gene>
<dbReference type="PANTHER" id="PTHR42929:SF1">
    <property type="entry name" value="INNER MEMBRANE ABC TRANSPORTER PERMEASE PROTEIN YDCU-RELATED"/>
    <property type="match status" value="1"/>
</dbReference>
<evidence type="ECO:0000256" key="3">
    <source>
        <dbReference type="ARBA" id="ARBA00022448"/>
    </source>
</evidence>
<dbReference type="InterPro" id="IPR035906">
    <property type="entry name" value="MetI-like_sf"/>
</dbReference>
<feature type="domain" description="ABC transmembrane type-1" evidence="10">
    <location>
        <begin position="64"/>
        <end position="270"/>
    </location>
</feature>
<feature type="transmembrane region" description="Helical" evidence="8">
    <location>
        <begin position="193"/>
        <end position="215"/>
    </location>
</feature>
<keyword evidence="7 8" id="KW-0472">Membrane</keyword>
<keyword evidence="6 8" id="KW-1133">Transmembrane helix</keyword>
<dbReference type="PROSITE" id="PS50928">
    <property type="entry name" value="ABC_TM1"/>
    <property type="match status" value="1"/>
</dbReference>
<feature type="region of interest" description="Disordered" evidence="9">
    <location>
        <begin position="276"/>
        <end position="298"/>
    </location>
</feature>
<evidence type="ECO:0000256" key="6">
    <source>
        <dbReference type="ARBA" id="ARBA00022989"/>
    </source>
</evidence>
<protein>
    <submittedName>
        <fullName evidence="11">ABC transporter permease</fullName>
    </submittedName>
</protein>
<dbReference type="AlphaFoldDB" id="A0A8A4TKN5"/>
<dbReference type="Pfam" id="PF00528">
    <property type="entry name" value="BPD_transp_1"/>
    <property type="match status" value="1"/>
</dbReference>
<dbReference type="RefSeq" id="WP_237380274.1">
    <property type="nucleotide sequence ID" value="NZ_CP071793.1"/>
</dbReference>
<name>A0A8A4TKN5_SULCO</name>
<evidence type="ECO:0000256" key="1">
    <source>
        <dbReference type="ARBA" id="ARBA00004651"/>
    </source>
</evidence>